<dbReference type="InterPro" id="IPR040707">
    <property type="entry name" value="FGAR-AT_N"/>
</dbReference>
<dbReference type="SUPFAM" id="SSF56042">
    <property type="entry name" value="PurM C-terminal domain-like"/>
    <property type="match status" value="2"/>
</dbReference>
<evidence type="ECO:0000256" key="11">
    <source>
        <dbReference type="ARBA" id="ARBA00022962"/>
    </source>
</evidence>
<dbReference type="FunFam" id="3.40.50.880:FF:000008">
    <property type="entry name" value="Phosphoribosylformylglycinamidine synthase"/>
    <property type="match status" value="1"/>
</dbReference>
<dbReference type="FunFam" id="3.30.1330.10:FF:000002">
    <property type="entry name" value="Phosphoribosylformylglycinamidine synthase"/>
    <property type="match status" value="1"/>
</dbReference>
<evidence type="ECO:0000256" key="13">
    <source>
        <dbReference type="ARBA" id="ARBA00057317"/>
    </source>
</evidence>
<dbReference type="EMBL" id="JFAX01000007">
    <property type="protein sequence ID" value="EXI68028.1"/>
    <property type="molecule type" value="Genomic_DNA"/>
</dbReference>
<evidence type="ECO:0000256" key="6">
    <source>
        <dbReference type="ARBA" id="ARBA00022723"/>
    </source>
</evidence>
<dbReference type="Pfam" id="PF13507">
    <property type="entry name" value="GATase_5"/>
    <property type="match status" value="1"/>
</dbReference>
<evidence type="ECO:0000313" key="20">
    <source>
        <dbReference type="EMBL" id="EXI68028.1"/>
    </source>
</evidence>
<feature type="binding site" evidence="14">
    <location>
        <position position="1187"/>
    </location>
    <ligand>
        <name>Mg(2+)</name>
        <dbReference type="ChEBI" id="CHEBI:18420"/>
    </ligand>
</feature>
<keyword evidence="4 14" id="KW-0963">Cytoplasm</keyword>
<evidence type="ECO:0000256" key="3">
    <source>
        <dbReference type="ARBA" id="ARBA00008608"/>
    </source>
</evidence>
<dbReference type="PANTHER" id="PTHR10099">
    <property type="entry name" value="PHOSPHORIBOSYLFORMYLGLYCINAMIDINE SYNTHASE"/>
    <property type="match status" value="1"/>
</dbReference>
<evidence type="ECO:0000256" key="8">
    <source>
        <dbReference type="ARBA" id="ARBA00022755"/>
    </source>
</evidence>
<feature type="region of interest" description="Disordered" evidence="15">
    <location>
        <begin position="1"/>
        <end position="29"/>
    </location>
</feature>
<dbReference type="GO" id="GO:0004642">
    <property type="term" value="F:phosphoribosylformylglycinamidine synthase activity"/>
    <property type="evidence" value="ECO:0007669"/>
    <property type="project" value="UniProtKB-UniRule"/>
</dbReference>
<feature type="region of interest" description="Disordered" evidence="15">
    <location>
        <begin position="1550"/>
        <end position="1570"/>
    </location>
</feature>
<feature type="domain" description="PurM-like C-terminal" evidence="16">
    <location>
        <begin position="1139"/>
        <end position="1282"/>
    </location>
</feature>
<feature type="domain" description="Phosphoribosylformylglycinamidine synthase linker" evidence="17">
    <location>
        <begin position="459"/>
        <end position="507"/>
    </location>
</feature>
<evidence type="ECO:0000259" key="17">
    <source>
        <dbReference type="Pfam" id="PF18072"/>
    </source>
</evidence>
<feature type="active site" description="Nucleophile" evidence="14">
    <location>
        <position position="1461"/>
    </location>
</feature>
<dbReference type="InterPro" id="IPR041609">
    <property type="entry name" value="PurL_linker"/>
</dbReference>
<dbReference type="SUPFAM" id="SSF55326">
    <property type="entry name" value="PurM N-terminal domain-like"/>
    <property type="match status" value="2"/>
</dbReference>
<dbReference type="InterPro" id="IPR010073">
    <property type="entry name" value="PurL_large"/>
</dbReference>
<evidence type="ECO:0000256" key="1">
    <source>
        <dbReference type="ARBA" id="ARBA00004496"/>
    </source>
</evidence>
<evidence type="ECO:0000256" key="9">
    <source>
        <dbReference type="ARBA" id="ARBA00022840"/>
    </source>
</evidence>
<dbReference type="Proteomes" id="UP000020218">
    <property type="component" value="Unassembled WGS sequence"/>
</dbReference>
<dbReference type="GO" id="GO:0005737">
    <property type="term" value="C:cytoplasm"/>
    <property type="evidence" value="ECO:0007669"/>
    <property type="project" value="UniProtKB-SubCell"/>
</dbReference>
<gene>
    <name evidence="14 20" type="primary">purL</name>
    <name evidence="20" type="ORF">AW08_01633</name>
</gene>
<dbReference type="Gene3D" id="3.30.1330.10">
    <property type="entry name" value="PurM-like, N-terminal domain"/>
    <property type="match status" value="2"/>
</dbReference>
<dbReference type="SUPFAM" id="SSF82697">
    <property type="entry name" value="PurS-like"/>
    <property type="match status" value="1"/>
</dbReference>
<reference evidence="20" key="1">
    <citation type="submission" date="2014-02" db="EMBL/GenBank/DDBJ databases">
        <title>Expanding our view of genomic diversity in Candidatus Accumulibacter clades.</title>
        <authorList>
            <person name="Skennerton C.T."/>
            <person name="Barr J.J."/>
            <person name="Slater F.R."/>
            <person name="Bond P.L."/>
            <person name="Tyson G.W."/>
        </authorList>
    </citation>
    <scope>NUCLEOTIDE SEQUENCE [LARGE SCALE GENOMIC DNA]</scope>
</reference>
<proteinExistence type="inferred from homology"/>
<keyword evidence="7 14" id="KW-0547">Nucleotide-binding</keyword>
<comment type="subunit">
    <text evidence="14">Monomer.</text>
</comment>
<feature type="region of interest" description="Disordered" evidence="15">
    <location>
        <begin position="97"/>
        <end position="131"/>
    </location>
</feature>
<evidence type="ECO:0000259" key="16">
    <source>
        <dbReference type="Pfam" id="PF02769"/>
    </source>
</evidence>
<evidence type="ECO:0000256" key="12">
    <source>
        <dbReference type="ARBA" id="ARBA00052585"/>
    </source>
</evidence>
<evidence type="ECO:0000256" key="7">
    <source>
        <dbReference type="ARBA" id="ARBA00022741"/>
    </source>
</evidence>
<dbReference type="InterPro" id="IPR036604">
    <property type="entry name" value="PurS-like_sf"/>
</dbReference>
<dbReference type="InterPro" id="IPR055181">
    <property type="entry name" value="FGAR-AT_PurM_N-like"/>
</dbReference>
<dbReference type="SMART" id="SM01211">
    <property type="entry name" value="GATase_5"/>
    <property type="match status" value="1"/>
</dbReference>
<dbReference type="InterPro" id="IPR036921">
    <property type="entry name" value="PurM-like_N_sf"/>
</dbReference>
<dbReference type="CDD" id="cd02204">
    <property type="entry name" value="PurL_repeat2"/>
    <property type="match status" value="1"/>
</dbReference>
<organism evidence="20 21">
    <name type="scientific">Candidatus Accumulibacter adjunctus</name>
    <dbReference type="NCBI Taxonomy" id="1454001"/>
    <lineage>
        <taxon>Bacteria</taxon>
        <taxon>Pseudomonadati</taxon>
        <taxon>Pseudomonadota</taxon>
        <taxon>Betaproteobacteria</taxon>
        <taxon>Candidatus Accumulibacter</taxon>
    </lineage>
</organism>
<comment type="subcellular location">
    <subcellularLocation>
        <location evidence="1 14">Cytoplasm</location>
    </subcellularLocation>
</comment>
<dbReference type="PROSITE" id="PS51273">
    <property type="entry name" value="GATASE_TYPE_1"/>
    <property type="match status" value="1"/>
</dbReference>
<keyword evidence="8 14" id="KW-0658">Purine biosynthesis</keyword>
<feature type="binding site" evidence="14">
    <location>
        <position position="1018"/>
    </location>
    <ligand>
        <name>Mg(2+)</name>
        <dbReference type="ChEBI" id="CHEBI:18420"/>
    </ligand>
</feature>
<dbReference type="PATRIC" id="fig|1454001.3.peg.1556"/>
<sequence>MIRTVTGMQAGLAGNEADRVAGPDGRTAQPAGVGIEAAWTVEREQRAAVARGKCVGRLDQLAIAPGDRTLQADTEEAVDDHRPALADRDAVEQRPAIVEEAPARRRRVRRQAADLAGEDQADGEAAFAQQSGGDEGVAAVVAGSGQYQHRCPLQAAERGRQLGGRESGALHQRLLGRQHLDAAQGLGMIERLRAGSCFHGVFLGLARCSRRRRAGADQRLTPAGSRSDSNPAGVPAATACGRTEGCQQHRDGPARRHVAPRQTGRVGYNPGFPQRSPPAPRAQPAMAELLFLRGATAFSSFRLQGLQQRLARVVAGVEVLSADHWHFVASHEPATADERRQLAALLSERPADEAPPGELFLVTPRIGTISPWSSKATDIAHNSGLQWVERIERGIAYRLASASHALSAAERALIAPLLHDRMLETVLEDFAQAGALFQHFAPQPLRRIDLLAGGRAALVEANGLLGLALSDDEVDYLVDLFRRAQRDPSDVELMMFAQANSEHCRHKIFNAAWTVDGEARDETLFAMIRETHRRHPQGTVVAYADNSSVIAGATVRRFHADGDARYGYHEQPTHILAKVETHNHPTAISPFPGAATGSGGEIRDEGATGRGSKPKAGLCGFAVSHLAIPDLPQPWELPSAAYGRPARIASALAIMLEGPIGAAAFNNEFGRPNLAGFFRSYEQLTGTADVPLLRGYHKPIMIAGGIGNIAAAQSFKAGTLPPGTLLVQLGGPGMLIGLGGGAASSMSTGSNTEDLDFASVQRGNPEMQRRAQEVIDRCWQLGAPAGDGSAAGDGNPILSLHDVGAGGISNALPELAHGAGSGAHFELRAVPIEEPGMSPAEIWCNEAQERYVLALPPARLDEFAAICGRERCPFAVVGATTADRRLLLSDSHFANDPVDMDMDALLGKPPRMARSASRLPALPVPLAIDEVELREAAYRVLRLPAVADKSFLITIGDRSVGGLSARDQMVGPWQVACADVAVTLMSFDGYLGEAFAIGERTPVATIDAAASGRMAVGEALSNIAAADVGHLGDVKLSANWMAAAGFPGEDARLFDTVRAVSDLCQSIGVAIPVGKDSLSMRTSWRDPDGGGEKQVVSPLSLIVTAFAPVTDARRTLTPQLVLDAGETDLLLIDLGRGRNRLGCSALAQVYSATGSDAPDVDDAALLPAFFAAVRRLAGERLLLAYHDRADGGLFATVCEMAFASHCGVSLDTDGLCYDPLSNDVDGSEKRPDLLRGRASEILLRALFCEELGAVVQIRRADRSRVMDVLRATGLGTCSQFIGAPNPWDRIRIIRNARAVLDETRIDLQRAWSETSYHMQRLRDHPECAQEEYDRLLDGDDPGLSFSLSFDPADDVAAPFINTGARPRVAILREQGVNGHVEMAAAFDRAGFAAVDVHMSDLLAGRARLADFSGVVACGGFSYGDVLGAGQGWAKTILFNARASDNFAAFFARPATFALGVCNGCQMMSLLRDMIPGADAWPRFARNRVEQFEARFSLVELPPSPSIFFAGMAGSRMPVVVSHGEGRAVFASRDDETRVLVAMRHVDHRGRPSEVYPSNPNGSPAGATGFTTADGRFTIMMPHPERVFRSVQMSWHPADWEERGWHDSPWLRMFRNARRWLG</sequence>
<dbReference type="Gene3D" id="1.10.8.750">
    <property type="entry name" value="Phosphoribosylformylglycinamidine synthase, linker domain"/>
    <property type="match status" value="1"/>
</dbReference>
<comment type="pathway">
    <text evidence="2 14">Purine metabolism; IMP biosynthesis via de novo pathway; 5-amino-1-(5-phospho-D-ribosyl)imidazole from N(2)-formyl-N(1)-(5-phospho-D-ribosyl)glycinamide: step 1/2.</text>
</comment>
<keyword evidence="9 14" id="KW-0067">ATP-binding</keyword>
<evidence type="ECO:0000259" key="19">
    <source>
        <dbReference type="Pfam" id="PF22689"/>
    </source>
</evidence>
<evidence type="ECO:0000256" key="5">
    <source>
        <dbReference type="ARBA" id="ARBA00022598"/>
    </source>
</evidence>
<dbReference type="InterPro" id="IPR029062">
    <property type="entry name" value="Class_I_gatase-like"/>
</dbReference>
<dbReference type="UniPathway" id="UPA00074">
    <property type="reaction ID" value="UER00128"/>
</dbReference>
<dbReference type="FunFam" id="3.30.1330.10:FF:000005">
    <property type="entry name" value="Phosphoribosylformylglycinamidine synthase"/>
    <property type="match status" value="1"/>
</dbReference>
<keyword evidence="5 14" id="KW-0436">Ligase</keyword>
<feature type="binding site" evidence="14">
    <location>
        <begin position="593"/>
        <end position="604"/>
    </location>
    <ligand>
        <name>ATP</name>
        <dbReference type="ChEBI" id="CHEBI:30616"/>
    </ligand>
</feature>
<comment type="caution">
    <text evidence="20">The sequence shown here is derived from an EMBL/GenBank/DDBJ whole genome shotgun (WGS) entry which is preliminary data.</text>
</comment>
<evidence type="ECO:0000256" key="14">
    <source>
        <dbReference type="HAMAP-Rule" id="MF_00419"/>
    </source>
</evidence>
<evidence type="ECO:0000256" key="10">
    <source>
        <dbReference type="ARBA" id="ARBA00022842"/>
    </source>
</evidence>
<feature type="active site" evidence="14">
    <location>
        <position position="1582"/>
    </location>
</feature>
<feature type="binding site" evidence="14">
    <location>
        <position position="978"/>
    </location>
    <ligand>
        <name>ATP</name>
        <dbReference type="ChEBI" id="CHEBI:30616"/>
    </ligand>
</feature>
<dbReference type="Pfam" id="PF18076">
    <property type="entry name" value="FGAR-AT_N"/>
    <property type="match status" value="1"/>
</dbReference>
<dbReference type="PANTHER" id="PTHR10099:SF1">
    <property type="entry name" value="PHOSPHORIBOSYLFORMYLGLYCINAMIDINE SYNTHASE"/>
    <property type="match status" value="1"/>
</dbReference>
<name>A0A011ME36_9PROT</name>
<dbReference type="EC" id="6.3.5.3" evidence="14"/>
<keyword evidence="6 14" id="KW-0479">Metal-binding</keyword>
<keyword evidence="21" id="KW-1185">Reference proteome</keyword>
<dbReference type="GO" id="GO:0046872">
    <property type="term" value="F:metal ion binding"/>
    <property type="evidence" value="ECO:0007669"/>
    <property type="project" value="UniProtKB-KW"/>
</dbReference>
<keyword evidence="11 14" id="KW-0315">Glutamine amidotransferase</keyword>
<feature type="domain" description="PurM-like C-terminal" evidence="16">
    <location>
        <begin position="722"/>
        <end position="885"/>
    </location>
</feature>
<dbReference type="Pfam" id="PF22689">
    <property type="entry name" value="FGAR-AT_PurM_N-like"/>
    <property type="match status" value="1"/>
</dbReference>
<comment type="function">
    <text evidence="13 14">Phosphoribosylformylglycinamidine synthase involved in the purines biosynthetic pathway. Catalyzes the ATP-dependent conversion of formylglycinamide ribonucleotide (FGAR) and glutamine to yield formylglycinamidine ribonucleotide (FGAM) and glutamate.</text>
</comment>
<comment type="catalytic activity">
    <reaction evidence="12 14">
        <text>N(2)-formyl-N(1)-(5-phospho-beta-D-ribosyl)glycinamide + L-glutamine + ATP + H2O = 2-formamido-N(1)-(5-O-phospho-beta-D-ribosyl)acetamidine + L-glutamate + ADP + phosphate + H(+)</text>
        <dbReference type="Rhea" id="RHEA:17129"/>
        <dbReference type="ChEBI" id="CHEBI:15377"/>
        <dbReference type="ChEBI" id="CHEBI:15378"/>
        <dbReference type="ChEBI" id="CHEBI:29985"/>
        <dbReference type="ChEBI" id="CHEBI:30616"/>
        <dbReference type="ChEBI" id="CHEBI:43474"/>
        <dbReference type="ChEBI" id="CHEBI:58359"/>
        <dbReference type="ChEBI" id="CHEBI:147286"/>
        <dbReference type="ChEBI" id="CHEBI:147287"/>
        <dbReference type="ChEBI" id="CHEBI:456216"/>
        <dbReference type="EC" id="6.3.5.3"/>
    </reaction>
</comment>
<comment type="similarity">
    <text evidence="3 14">In the N-terminal section; belongs to the FGAMS family.</text>
</comment>
<dbReference type="Gene3D" id="3.90.650.10">
    <property type="entry name" value="PurM-like C-terminal domain"/>
    <property type="match status" value="2"/>
</dbReference>
<dbReference type="NCBIfam" id="TIGR01735">
    <property type="entry name" value="FGAM_synt"/>
    <property type="match status" value="1"/>
</dbReference>
<feature type="domain" description="Phosphoribosylformylglycinamidine synthase N-terminal" evidence="18">
    <location>
        <begin position="324"/>
        <end position="437"/>
    </location>
</feature>
<dbReference type="FunFam" id="1.10.8.750:FF:000002">
    <property type="entry name" value="Phosphoribosylformylglycinamidine synthase"/>
    <property type="match status" value="1"/>
</dbReference>
<evidence type="ECO:0000256" key="15">
    <source>
        <dbReference type="SAM" id="MobiDB-lite"/>
    </source>
</evidence>
<comment type="caution">
    <text evidence="14">Lacks conserved residue(s) required for the propagation of feature annotation.</text>
</comment>
<dbReference type="GO" id="GO:0005524">
    <property type="term" value="F:ATP binding"/>
    <property type="evidence" value="ECO:0007669"/>
    <property type="project" value="UniProtKB-UniRule"/>
</dbReference>
<evidence type="ECO:0000256" key="2">
    <source>
        <dbReference type="ARBA" id="ARBA00004920"/>
    </source>
</evidence>
<keyword evidence="10 14" id="KW-0460">Magnesium</keyword>
<dbReference type="SUPFAM" id="SSF52317">
    <property type="entry name" value="Class I glutamine amidotransferase-like"/>
    <property type="match status" value="1"/>
</dbReference>
<feature type="region of interest" description="Disordered" evidence="15">
    <location>
        <begin position="216"/>
        <end position="281"/>
    </location>
</feature>
<dbReference type="STRING" id="1454001.AW08_01633"/>
<feature type="active site" evidence="14">
    <location>
        <position position="1584"/>
    </location>
</feature>
<dbReference type="NCBIfam" id="NF003672">
    <property type="entry name" value="PRK05297.1"/>
    <property type="match status" value="1"/>
</dbReference>
<dbReference type="Gene3D" id="3.40.50.880">
    <property type="match status" value="1"/>
</dbReference>
<dbReference type="CDD" id="cd02203">
    <property type="entry name" value="PurL_repeat1"/>
    <property type="match status" value="1"/>
</dbReference>
<dbReference type="GO" id="GO:0006189">
    <property type="term" value="P:'de novo' IMP biosynthetic process"/>
    <property type="evidence" value="ECO:0007669"/>
    <property type="project" value="UniProtKB-UniRule"/>
</dbReference>
<feature type="region of interest" description="Disordered" evidence="15">
    <location>
        <begin position="589"/>
        <end position="611"/>
    </location>
</feature>
<dbReference type="SUPFAM" id="SSF109736">
    <property type="entry name" value="FGAM synthase PurL, linker domain"/>
    <property type="match status" value="1"/>
</dbReference>
<evidence type="ECO:0000259" key="18">
    <source>
        <dbReference type="Pfam" id="PF18076"/>
    </source>
</evidence>
<protein>
    <recommendedName>
        <fullName evidence="14">Phosphoribosylformylglycinamidine synthase</fullName>
        <shortName evidence="14">FGAM synthase</shortName>
        <shortName evidence="14">FGAMS</shortName>
        <ecNumber evidence="14">6.3.5.3</ecNumber>
    </recommendedName>
    <alternativeName>
        <fullName evidence="14">Formylglycinamide ribonucleotide amidotransferase</fullName>
        <shortName evidence="14">FGAR amidotransferase</shortName>
        <shortName evidence="14">FGAR-AT</shortName>
    </alternativeName>
</protein>
<evidence type="ECO:0000256" key="4">
    <source>
        <dbReference type="ARBA" id="ARBA00022490"/>
    </source>
</evidence>
<feature type="binding site" evidence="14">
    <location>
        <position position="979"/>
    </location>
    <ligand>
        <name>Mg(2+)</name>
        <dbReference type="ChEBI" id="CHEBI:18420"/>
    </ligand>
</feature>
<feature type="binding site" evidence="14">
    <location>
        <position position="1022"/>
    </location>
    <ligand>
        <name>Mg(2+)</name>
        <dbReference type="ChEBI" id="CHEBI:18420"/>
    </ligand>
</feature>
<dbReference type="HAMAP" id="MF_00419">
    <property type="entry name" value="PurL_1"/>
    <property type="match status" value="1"/>
</dbReference>
<dbReference type="Pfam" id="PF02769">
    <property type="entry name" value="AIRS_C"/>
    <property type="match status" value="2"/>
</dbReference>
<dbReference type="FunFam" id="3.90.650.10:FF:000024">
    <property type="entry name" value="Phosphoribosylformylglycinamidine synthase"/>
    <property type="match status" value="1"/>
</dbReference>
<dbReference type="InterPro" id="IPR010918">
    <property type="entry name" value="PurM-like_C_dom"/>
</dbReference>
<dbReference type="InterPro" id="IPR036676">
    <property type="entry name" value="PurM-like_C_sf"/>
</dbReference>
<dbReference type="Pfam" id="PF18072">
    <property type="entry name" value="FGAR-AT_linker"/>
    <property type="match status" value="1"/>
</dbReference>
<evidence type="ECO:0000313" key="21">
    <source>
        <dbReference type="Proteomes" id="UP000020218"/>
    </source>
</evidence>
<feature type="domain" description="FGAR-AT PurM N-terminal-like" evidence="19">
    <location>
        <begin position="948"/>
        <end position="1108"/>
    </location>
</feature>
<dbReference type="CDD" id="cd01740">
    <property type="entry name" value="GATase1_FGAR_AT"/>
    <property type="match status" value="1"/>
</dbReference>
<accession>A0A011ME36</accession>